<name>X1DE16_9ZZZZ</name>
<reference evidence="1" key="1">
    <citation type="journal article" date="2014" name="Front. Microbiol.">
        <title>High frequency of phylogenetically diverse reductive dehalogenase-homologous genes in deep subseafloor sedimentary metagenomes.</title>
        <authorList>
            <person name="Kawai M."/>
            <person name="Futagami T."/>
            <person name="Toyoda A."/>
            <person name="Takaki Y."/>
            <person name="Nishi S."/>
            <person name="Hori S."/>
            <person name="Arai W."/>
            <person name="Tsubouchi T."/>
            <person name="Morono Y."/>
            <person name="Uchiyama I."/>
            <person name="Ito T."/>
            <person name="Fujiyama A."/>
            <person name="Inagaki F."/>
            <person name="Takami H."/>
        </authorList>
    </citation>
    <scope>NUCLEOTIDE SEQUENCE</scope>
    <source>
        <strain evidence="1">Expedition CK06-06</strain>
    </source>
</reference>
<protein>
    <submittedName>
        <fullName evidence="1">Uncharacterized protein</fullName>
    </submittedName>
</protein>
<accession>X1DE16</accession>
<comment type="caution">
    <text evidence="1">The sequence shown here is derived from an EMBL/GenBank/DDBJ whole genome shotgun (WGS) entry which is preliminary data.</text>
</comment>
<evidence type="ECO:0000313" key="1">
    <source>
        <dbReference type="EMBL" id="GAH19021.1"/>
    </source>
</evidence>
<gene>
    <name evidence="1" type="ORF">S03H2_06560</name>
</gene>
<feature type="non-terminal residue" evidence="1">
    <location>
        <position position="1"/>
    </location>
</feature>
<proteinExistence type="predicted"/>
<dbReference type="AlphaFoldDB" id="X1DE16"/>
<dbReference type="EMBL" id="BARU01002896">
    <property type="protein sequence ID" value="GAH19021.1"/>
    <property type="molecule type" value="Genomic_DNA"/>
</dbReference>
<sequence>PAKMQKTVQAEIMRRCGWGSLPTFINRKFGRIPLRPPEIDIIEAVFESYNLDPWIGKYINDRPGTNFDY</sequence>
<organism evidence="1">
    <name type="scientific">marine sediment metagenome</name>
    <dbReference type="NCBI Taxonomy" id="412755"/>
    <lineage>
        <taxon>unclassified sequences</taxon>
        <taxon>metagenomes</taxon>
        <taxon>ecological metagenomes</taxon>
    </lineage>
</organism>